<evidence type="ECO:0000313" key="3">
    <source>
        <dbReference type="Proteomes" id="UP001244341"/>
    </source>
</evidence>
<proteinExistence type="predicted"/>
<organism evidence="2 3">
    <name type="scientific">Tetradesmus obliquus</name>
    <name type="common">Green alga</name>
    <name type="synonym">Acutodesmus obliquus</name>
    <dbReference type="NCBI Taxonomy" id="3088"/>
    <lineage>
        <taxon>Eukaryota</taxon>
        <taxon>Viridiplantae</taxon>
        <taxon>Chlorophyta</taxon>
        <taxon>core chlorophytes</taxon>
        <taxon>Chlorophyceae</taxon>
        <taxon>CS clade</taxon>
        <taxon>Sphaeropleales</taxon>
        <taxon>Scenedesmaceae</taxon>
        <taxon>Tetradesmus</taxon>
    </lineage>
</organism>
<sequence>MEPCCFISSCAAQDEEGSFVLERPGTAIASSRYFKGRATIQSGTWATKQWRHTRNSLQRRAAPQRHASSNASN</sequence>
<name>A0ABY8TJ21_TETOB</name>
<feature type="region of interest" description="Disordered" evidence="1">
    <location>
        <begin position="45"/>
        <end position="73"/>
    </location>
</feature>
<dbReference type="EMBL" id="CP126208">
    <property type="protein sequence ID" value="WIA08301.1"/>
    <property type="molecule type" value="Genomic_DNA"/>
</dbReference>
<keyword evidence="3" id="KW-1185">Reference proteome</keyword>
<gene>
    <name evidence="2" type="ORF">OEZ85_007744</name>
</gene>
<reference evidence="2 3" key="1">
    <citation type="submission" date="2023-05" db="EMBL/GenBank/DDBJ databases">
        <title>A 100% complete, gapless, phased diploid assembly of the Scenedesmus obliquus UTEX 3031 genome.</title>
        <authorList>
            <person name="Biondi T.C."/>
            <person name="Hanschen E.R."/>
            <person name="Kwon T."/>
            <person name="Eng W."/>
            <person name="Kruse C.P.S."/>
            <person name="Koehler S.I."/>
            <person name="Kunde Y."/>
            <person name="Gleasner C.D."/>
            <person name="You Mak K.T."/>
            <person name="Polle J."/>
            <person name="Hovde B.T."/>
            <person name="Starkenburg S.R."/>
        </authorList>
    </citation>
    <scope>NUCLEOTIDE SEQUENCE [LARGE SCALE GENOMIC DNA]</scope>
    <source>
        <strain evidence="2 3">DOE0152z</strain>
    </source>
</reference>
<dbReference type="Proteomes" id="UP001244341">
    <property type="component" value="Chromosome 1b"/>
</dbReference>
<accession>A0ABY8TJ21</accession>
<evidence type="ECO:0000313" key="2">
    <source>
        <dbReference type="EMBL" id="WIA08301.1"/>
    </source>
</evidence>
<evidence type="ECO:0000256" key="1">
    <source>
        <dbReference type="SAM" id="MobiDB-lite"/>
    </source>
</evidence>
<protein>
    <submittedName>
        <fullName evidence="2">Uncharacterized protein</fullName>
    </submittedName>
</protein>